<reference evidence="1" key="1">
    <citation type="journal article" date="2020" name="Stud. Mycol.">
        <title>101 Dothideomycetes genomes: a test case for predicting lifestyles and emergence of pathogens.</title>
        <authorList>
            <person name="Haridas S."/>
            <person name="Albert R."/>
            <person name="Binder M."/>
            <person name="Bloem J."/>
            <person name="Labutti K."/>
            <person name="Salamov A."/>
            <person name="Andreopoulos B."/>
            <person name="Baker S."/>
            <person name="Barry K."/>
            <person name="Bills G."/>
            <person name="Bluhm B."/>
            <person name="Cannon C."/>
            <person name="Castanera R."/>
            <person name="Culley D."/>
            <person name="Daum C."/>
            <person name="Ezra D."/>
            <person name="Gonzalez J."/>
            <person name="Henrissat B."/>
            <person name="Kuo A."/>
            <person name="Liang C."/>
            <person name="Lipzen A."/>
            <person name="Lutzoni F."/>
            <person name="Magnuson J."/>
            <person name="Mondo S."/>
            <person name="Nolan M."/>
            <person name="Ohm R."/>
            <person name="Pangilinan J."/>
            <person name="Park H.-J."/>
            <person name="Ramirez L."/>
            <person name="Alfaro M."/>
            <person name="Sun H."/>
            <person name="Tritt A."/>
            <person name="Yoshinaga Y."/>
            <person name="Zwiers L.-H."/>
            <person name="Turgeon B."/>
            <person name="Goodwin S."/>
            <person name="Spatafora J."/>
            <person name="Crous P."/>
            <person name="Grigoriev I."/>
        </authorList>
    </citation>
    <scope>NUCLEOTIDE SEQUENCE</scope>
    <source>
        <strain evidence="1">ATCC 200398</strain>
    </source>
</reference>
<gene>
    <name evidence="1" type="ORF">BDR25DRAFT_87831</name>
</gene>
<dbReference type="EMBL" id="MU003495">
    <property type="protein sequence ID" value="KAF2475689.1"/>
    <property type="molecule type" value="Genomic_DNA"/>
</dbReference>
<keyword evidence="2" id="KW-1185">Reference proteome</keyword>
<comment type="caution">
    <text evidence="1">The sequence shown here is derived from an EMBL/GenBank/DDBJ whole genome shotgun (WGS) entry which is preliminary data.</text>
</comment>
<evidence type="ECO:0000313" key="1">
    <source>
        <dbReference type="EMBL" id="KAF2475689.1"/>
    </source>
</evidence>
<proteinExistence type="predicted"/>
<name>A0ACB6R8V6_9PLEO</name>
<dbReference type="Proteomes" id="UP000799755">
    <property type="component" value="Unassembled WGS sequence"/>
</dbReference>
<organism evidence="1 2">
    <name type="scientific">Lindgomyces ingoldianus</name>
    <dbReference type="NCBI Taxonomy" id="673940"/>
    <lineage>
        <taxon>Eukaryota</taxon>
        <taxon>Fungi</taxon>
        <taxon>Dikarya</taxon>
        <taxon>Ascomycota</taxon>
        <taxon>Pezizomycotina</taxon>
        <taxon>Dothideomycetes</taxon>
        <taxon>Pleosporomycetidae</taxon>
        <taxon>Pleosporales</taxon>
        <taxon>Lindgomycetaceae</taxon>
        <taxon>Lindgomyces</taxon>
    </lineage>
</organism>
<sequence length="146" mass="15981">MPSLVYPHLLPFPGERSHMLDFGNNKARRRGPMVLRIRRAGSFYPVAAFGGVVCATAAGMAAGGIWDVGVSLGLRRRKIWSWRSWGKAKSQASHTGSFWHVSSTTSCYCKSNECMMLRAQCCRPWAFPRASLATSSSIPFGPGVDV</sequence>
<evidence type="ECO:0000313" key="2">
    <source>
        <dbReference type="Proteomes" id="UP000799755"/>
    </source>
</evidence>
<protein>
    <submittedName>
        <fullName evidence="1">Uncharacterized protein</fullName>
    </submittedName>
</protein>
<accession>A0ACB6R8V6</accession>